<accession>A0ABX3B6N9</accession>
<keyword evidence="1" id="KW-0812">Transmembrane</keyword>
<evidence type="ECO:0000313" key="2">
    <source>
        <dbReference type="EMBL" id="OEF49434.1"/>
    </source>
</evidence>
<dbReference type="Proteomes" id="UP000094638">
    <property type="component" value="Unassembled WGS sequence"/>
</dbReference>
<evidence type="ECO:0000256" key="1">
    <source>
        <dbReference type="SAM" id="Phobius"/>
    </source>
</evidence>
<dbReference type="PROSITE" id="PS00409">
    <property type="entry name" value="PROKAR_NTER_METHYL"/>
    <property type="match status" value="1"/>
</dbReference>
<proteinExistence type="predicted"/>
<comment type="caution">
    <text evidence="2">The sequence shown here is derived from an EMBL/GenBank/DDBJ whole genome shotgun (WGS) entry which is preliminary data.</text>
</comment>
<keyword evidence="1" id="KW-1133">Transmembrane helix</keyword>
<keyword evidence="3" id="KW-1185">Reference proteome</keyword>
<feature type="transmembrane region" description="Helical" evidence="1">
    <location>
        <begin position="20"/>
        <end position="38"/>
    </location>
</feature>
<keyword evidence="1" id="KW-0472">Membrane</keyword>
<dbReference type="InterPro" id="IPR012902">
    <property type="entry name" value="N_methyl_site"/>
</dbReference>
<sequence>MNSIHKSPVKERGFTLIESVIVIVVMGLAMMTIINFLAHQVSRSGDPHYQTRSAALGQSVMSIILARGFDENSDFGGGELRCGEGAAVGVNCTAEARLGPEETDIALYNDVDDYDGCWEPDADVANLCRDLNELIGEDGATTYNNYRLDIDVTYQTVDQLKRINLTISASNYPPIVLDAYRGNY</sequence>
<dbReference type="NCBIfam" id="TIGR02532">
    <property type="entry name" value="IV_pilin_GFxxxE"/>
    <property type="match status" value="1"/>
</dbReference>
<protein>
    <submittedName>
        <fullName evidence="2">MSHA biogenesis protein MshD</fullName>
    </submittedName>
</protein>
<reference evidence="2 3" key="1">
    <citation type="journal article" date="2012" name="Science">
        <title>Ecological populations of bacteria act as socially cohesive units of antibiotic production and resistance.</title>
        <authorList>
            <person name="Cordero O.X."/>
            <person name="Wildschutte H."/>
            <person name="Kirkup B."/>
            <person name="Proehl S."/>
            <person name="Ngo L."/>
            <person name="Hussain F."/>
            <person name="Le Roux F."/>
            <person name="Mincer T."/>
            <person name="Polz M.F."/>
        </authorList>
    </citation>
    <scope>NUCLEOTIDE SEQUENCE [LARGE SCALE GENOMIC DNA]</scope>
    <source>
        <strain evidence="2 3">1F-267</strain>
    </source>
</reference>
<dbReference type="Pfam" id="PF07963">
    <property type="entry name" value="N_methyl"/>
    <property type="match status" value="1"/>
</dbReference>
<gene>
    <name evidence="2" type="ORF">A163_20665</name>
</gene>
<dbReference type="EMBL" id="AJZO02000146">
    <property type="protein sequence ID" value="OEF49434.1"/>
    <property type="molecule type" value="Genomic_DNA"/>
</dbReference>
<organism evidence="2 3">
    <name type="scientific">Vibrio tasmaniensis 1F-267</name>
    <dbReference type="NCBI Taxonomy" id="1191324"/>
    <lineage>
        <taxon>Bacteria</taxon>
        <taxon>Pseudomonadati</taxon>
        <taxon>Pseudomonadota</taxon>
        <taxon>Gammaproteobacteria</taxon>
        <taxon>Vibrionales</taxon>
        <taxon>Vibrionaceae</taxon>
        <taxon>Vibrio</taxon>
    </lineage>
</organism>
<evidence type="ECO:0000313" key="3">
    <source>
        <dbReference type="Proteomes" id="UP000094638"/>
    </source>
</evidence>
<name>A0ABX3B6N9_9VIBR</name>